<dbReference type="HAMAP" id="MF_00583_B">
    <property type="entry name" value="RibP_PPkinase_B"/>
    <property type="match status" value="1"/>
</dbReference>
<dbReference type="UniPathway" id="UPA00087">
    <property type="reaction ID" value="UER00172"/>
</dbReference>
<evidence type="ECO:0000256" key="8">
    <source>
        <dbReference type="ARBA" id="ARBA00022842"/>
    </source>
</evidence>
<feature type="binding site" evidence="12">
    <location>
        <begin position="119"/>
        <end position="120"/>
    </location>
    <ligand>
        <name>ATP</name>
        <dbReference type="ChEBI" id="CHEBI:30616"/>
    </ligand>
</feature>
<reference evidence="14 15" key="1">
    <citation type="submission" date="2019-02" db="EMBL/GenBank/DDBJ databases">
        <title>Deep-cultivation of Planctomycetes and their phenomic and genomic characterization uncovers novel biology.</title>
        <authorList>
            <person name="Wiegand S."/>
            <person name="Jogler M."/>
            <person name="Boedeker C."/>
            <person name="Pinto D."/>
            <person name="Vollmers J."/>
            <person name="Rivas-Marin E."/>
            <person name="Kohn T."/>
            <person name="Peeters S.H."/>
            <person name="Heuer A."/>
            <person name="Rast P."/>
            <person name="Oberbeckmann S."/>
            <person name="Bunk B."/>
            <person name="Jeske O."/>
            <person name="Meyerdierks A."/>
            <person name="Storesund J.E."/>
            <person name="Kallscheuer N."/>
            <person name="Luecker S."/>
            <person name="Lage O.M."/>
            <person name="Pohl T."/>
            <person name="Merkel B.J."/>
            <person name="Hornburger P."/>
            <person name="Mueller R.-W."/>
            <person name="Bruemmer F."/>
            <person name="Labrenz M."/>
            <person name="Spormann A.M."/>
            <person name="Op den Camp H."/>
            <person name="Overmann J."/>
            <person name="Amann R."/>
            <person name="Jetten M.S.M."/>
            <person name="Mascher T."/>
            <person name="Medema M.H."/>
            <person name="Devos D.P."/>
            <person name="Kaster A.-K."/>
            <person name="Ovreas L."/>
            <person name="Rohde M."/>
            <person name="Galperin M.Y."/>
            <person name="Jogler C."/>
        </authorList>
    </citation>
    <scope>NUCLEOTIDE SEQUENCE [LARGE SCALE GENOMIC DNA]</scope>
    <source>
        <strain evidence="14 15">EC9</strain>
    </source>
</reference>
<keyword evidence="5 12" id="KW-0547">Nucleotide-binding</keyword>
<gene>
    <name evidence="12 14" type="primary">prs</name>
    <name evidence="14" type="ORF">EC9_49470</name>
</gene>
<evidence type="ECO:0000256" key="7">
    <source>
        <dbReference type="ARBA" id="ARBA00022840"/>
    </source>
</evidence>
<dbReference type="EC" id="2.7.6.1" evidence="12"/>
<evidence type="ECO:0000256" key="4">
    <source>
        <dbReference type="ARBA" id="ARBA00022727"/>
    </source>
</evidence>
<dbReference type="PROSITE" id="PS00114">
    <property type="entry name" value="PRPP_SYNTHASE"/>
    <property type="match status" value="1"/>
</dbReference>
<evidence type="ECO:0000256" key="3">
    <source>
        <dbReference type="ARBA" id="ARBA00022723"/>
    </source>
</evidence>
<keyword evidence="7 12" id="KW-0067">ATP-binding</keyword>
<evidence type="ECO:0000256" key="12">
    <source>
        <dbReference type="HAMAP-Rule" id="MF_00583"/>
    </source>
</evidence>
<keyword evidence="4 12" id="KW-0545">Nucleotide biosynthesis</keyword>
<dbReference type="NCBIfam" id="TIGR01251">
    <property type="entry name" value="ribP_PPkin"/>
    <property type="match status" value="1"/>
</dbReference>
<dbReference type="SUPFAM" id="SSF53271">
    <property type="entry name" value="PRTase-like"/>
    <property type="match status" value="1"/>
</dbReference>
<comment type="subcellular location">
    <subcellularLocation>
        <location evidence="12">Cytoplasm</location>
    </subcellularLocation>
</comment>
<dbReference type="SMART" id="SM01400">
    <property type="entry name" value="Pribosyltran_N"/>
    <property type="match status" value="1"/>
</dbReference>
<dbReference type="InterPro" id="IPR029057">
    <property type="entry name" value="PRTase-like"/>
</dbReference>
<evidence type="ECO:0000313" key="14">
    <source>
        <dbReference type="EMBL" id="QDS90731.1"/>
    </source>
</evidence>
<accession>A0A517M776</accession>
<dbReference type="InterPro" id="IPR000836">
    <property type="entry name" value="PRTase_dom"/>
</dbReference>
<keyword evidence="2 12" id="KW-0808">Transferase</keyword>
<dbReference type="AlphaFoldDB" id="A0A517M776"/>
<evidence type="ECO:0000256" key="5">
    <source>
        <dbReference type="ARBA" id="ARBA00022741"/>
    </source>
</evidence>
<feature type="binding site" evidence="12">
    <location>
        <position position="194"/>
    </location>
    <ligand>
        <name>Mg(2+)</name>
        <dbReference type="ChEBI" id="CHEBI:18420"/>
    </ligand>
</feature>
<comment type="caution">
    <text evidence="12">Lacks conserved residue(s) required for the propagation of feature annotation.</text>
</comment>
<dbReference type="GO" id="GO:0000287">
    <property type="term" value="F:magnesium ion binding"/>
    <property type="evidence" value="ECO:0007669"/>
    <property type="project" value="UniProtKB-UniRule"/>
</dbReference>
<dbReference type="KEGG" id="ruv:EC9_49470"/>
<proteinExistence type="inferred from homology"/>
<evidence type="ECO:0000256" key="9">
    <source>
        <dbReference type="ARBA" id="ARBA00049535"/>
    </source>
</evidence>
<comment type="cofactor">
    <cofactor evidence="12">
        <name>Mg(2+)</name>
        <dbReference type="ChEBI" id="CHEBI:18420"/>
    </cofactor>
    <text evidence="12">Binds 2 Mg(2+) ions per subunit.</text>
</comment>
<comment type="function">
    <text evidence="10 12">Involved in the biosynthesis of the central metabolite phospho-alpha-D-ribosyl-1-pyrophosphate (PRPP) via the transfer of pyrophosphoryl group from ATP to 1-hydroxyl of ribose-5-phosphate (Rib-5-P).</text>
</comment>
<dbReference type="PANTHER" id="PTHR10210">
    <property type="entry name" value="RIBOSE-PHOSPHATE DIPHOSPHOKINASE FAMILY MEMBER"/>
    <property type="match status" value="1"/>
</dbReference>
<dbReference type="Pfam" id="PF13793">
    <property type="entry name" value="Pribosyltran_N"/>
    <property type="match status" value="1"/>
</dbReference>
<evidence type="ECO:0000256" key="1">
    <source>
        <dbReference type="ARBA" id="ARBA00004996"/>
    </source>
</evidence>
<dbReference type="Pfam" id="PF14572">
    <property type="entry name" value="Pribosyl_synth"/>
    <property type="match status" value="1"/>
</dbReference>
<keyword evidence="6 12" id="KW-0418">Kinase</keyword>
<protein>
    <recommendedName>
        <fullName evidence="12">Ribose-phosphate pyrophosphokinase</fullName>
        <shortName evidence="12">RPPK</shortName>
        <ecNumber evidence="12">2.7.6.1</ecNumber>
    </recommendedName>
    <alternativeName>
        <fullName evidence="12">5-phospho-D-ribosyl alpha-1-diphosphate synthase</fullName>
    </alternativeName>
    <alternativeName>
        <fullName evidence="12">Phosphoribosyl diphosphate synthase</fullName>
    </alternativeName>
    <alternativeName>
        <fullName evidence="12">Phosphoribosyl pyrophosphate synthase</fullName>
        <shortName evidence="12">P-Rib-PP synthase</shortName>
        <shortName evidence="12">PRPP synthase</shortName>
        <shortName evidence="12">PRPPase</shortName>
    </alternativeName>
</protein>
<feature type="active site" evidence="12">
    <location>
        <position position="217"/>
    </location>
</feature>
<comment type="catalytic activity">
    <reaction evidence="9 12">
        <text>D-ribose 5-phosphate + ATP = 5-phospho-alpha-D-ribose 1-diphosphate + AMP + H(+)</text>
        <dbReference type="Rhea" id="RHEA:15609"/>
        <dbReference type="ChEBI" id="CHEBI:15378"/>
        <dbReference type="ChEBI" id="CHEBI:30616"/>
        <dbReference type="ChEBI" id="CHEBI:58017"/>
        <dbReference type="ChEBI" id="CHEBI:78346"/>
        <dbReference type="ChEBI" id="CHEBI:456215"/>
        <dbReference type="EC" id="2.7.6.1"/>
    </reaction>
</comment>
<dbReference type="NCBIfam" id="NF002320">
    <property type="entry name" value="PRK01259.1"/>
    <property type="match status" value="1"/>
</dbReference>
<dbReference type="GO" id="GO:0006015">
    <property type="term" value="P:5-phosphoribose 1-diphosphate biosynthetic process"/>
    <property type="evidence" value="ECO:0007669"/>
    <property type="project" value="UniProtKB-UniRule"/>
</dbReference>
<dbReference type="GO" id="GO:0002189">
    <property type="term" value="C:ribose phosphate diphosphokinase complex"/>
    <property type="evidence" value="ECO:0007669"/>
    <property type="project" value="TreeGrafter"/>
</dbReference>
<dbReference type="InterPro" id="IPR005946">
    <property type="entry name" value="Rib-P_diPkinase"/>
</dbReference>
<evidence type="ECO:0000256" key="2">
    <source>
        <dbReference type="ARBA" id="ARBA00022679"/>
    </source>
</evidence>
<dbReference type="GO" id="GO:0005737">
    <property type="term" value="C:cytoplasm"/>
    <property type="evidence" value="ECO:0007669"/>
    <property type="project" value="UniProtKB-SubCell"/>
</dbReference>
<dbReference type="PANTHER" id="PTHR10210:SF41">
    <property type="entry name" value="RIBOSE-PHOSPHATE PYROPHOSPHOKINASE 1, CHLOROPLASTIC"/>
    <property type="match status" value="1"/>
</dbReference>
<keyword evidence="8 12" id="KW-0460">Magnesium</keyword>
<evidence type="ECO:0000259" key="13">
    <source>
        <dbReference type="Pfam" id="PF13793"/>
    </source>
</evidence>
<evidence type="ECO:0000313" key="15">
    <source>
        <dbReference type="Proteomes" id="UP000319557"/>
    </source>
</evidence>
<dbReference type="GO" id="GO:0005524">
    <property type="term" value="F:ATP binding"/>
    <property type="evidence" value="ECO:0007669"/>
    <property type="project" value="UniProtKB-KW"/>
</dbReference>
<keyword evidence="15" id="KW-1185">Reference proteome</keyword>
<dbReference type="EMBL" id="CP036261">
    <property type="protein sequence ID" value="QDS90731.1"/>
    <property type="molecule type" value="Genomic_DNA"/>
</dbReference>
<comment type="subunit">
    <text evidence="12">Homohexamer.</text>
</comment>
<dbReference type="GO" id="GO:0004749">
    <property type="term" value="F:ribose phosphate diphosphokinase activity"/>
    <property type="evidence" value="ECO:0007669"/>
    <property type="project" value="UniProtKB-UniRule"/>
</dbReference>
<dbReference type="GO" id="GO:0006164">
    <property type="term" value="P:purine nucleotide biosynthetic process"/>
    <property type="evidence" value="ECO:0007669"/>
    <property type="project" value="TreeGrafter"/>
</dbReference>
<comment type="similarity">
    <text evidence="11 12">Belongs to the ribose-phosphate pyrophosphokinase family. Class I subfamily.</text>
</comment>
<dbReference type="InterPro" id="IPR029099">
    <property type="entry name" value="Pribosyltran_N"/>
</dbReference>
<keyword evidence="3 12" id="KW-0479">Metal-binding</keyword>
<feature type="binding site" evidence="12">
    <location>
        <position position="219"/>
    </location>
    <ligand>
        <name>D-ribose 5-phosphate</name>
        <dbReference type="ChEBI" id="CHEBI:78346"/>
    </ligand>
</feature>
<evidence type="ECO:0000256" key="11">
    <source>
        <dbReference type="ARBA" id="ARBA00061444"/>
    </source>
</evidence>
<dbReference type="FunFam" id="3.40.50.2020:FF:000001">
    <property type="entry name" value="Ribose-phosphate pyrophosphokinase"/>
    <property type="match status" value="1"/>
</dbReference>
<dbReference type="CDD" id="cd06223">
    <property type="entry name" value="PRTases_typeI"/>
    <property type="match status" value="1"/>
</dbReference>
<name>A0A517M776_9BACT</name>
<keyword evidence="12" id="KW-0963">Cytoplasm</keyword>
<evidence type="ECO:0000256" key="10">
    <source>
        <dbReference type="ARBA" id="ARBA00054914"/>
    </source>
</evidence>
<dbReference type="GO" id="GO:0016301">
    <property type="term" value="F:kinase activity"/>
    <property type="evidence" value="ECO:0007669"/>
    <property type="project" value="UniProtKB-KW"/>
</dbReference>
<dbReference type="Proteomes" id="UP000319557">
    <property type="component" value="Chromosome"/>
</dbReference>
<feature type="binding site" evidence="12">
    <location>
        <position position="153"/>
    </location>
    <ligand>
        <name>Mg(2+)</name>
        <dbReference type="ChEBI" id="CHEBI:18420"/>
    </ligand>
</feature>
<dbReference type="InterPro" id="IPR000842">
    <property type="entry name" value="PRib_PP_synth_CS"/>
</dbReference>
<dbReference type="Gene3D" id="3.40.50.2020">
    <property type="match status" value="2"/>
</dbReference>
<organism evidence="14 15">
    <name type="scientific">Rosistilla ulvae</name>
    <dbReference type="NCBI Taxonomy" id="1930277"/>
    <lineage>
        <taxon>Bacteria</taxon>
        <taxon>Pseudomonadati</taxon>
        <taxon>Planctomycetota</taxon>
        <taxon>Planctomycetia</taxon>
        <taxon>Pirellulales</taxon>
        <taxon>Pirellulaceae</taxon>
        <taxon>Rosistilla</taxon>
    </lineage>
</organism>
<comment type="pathway">
    <text evidence="1 12">Metabolic intermediate biosynthesis; 5-phospho-alpha-D-ribose 1-diphosphate biosynthesis; 5-phospho-alpha-D-ribose 1-diphosphate from D-ribose 5-phosphate (route I): step 1/1.</text>
</comment>
<sequence length="340" mass="37222">MPATMLNFQVPTPSPTLQQRASKMRELKIFSGRANPELSHNVCNELHLSPGAITLGKFPDGENFCKIDEDVRGRDVYLVQPTCPPVNDTLMELLIMIDSCKRASAQRITAVIPYFGYARQDRKDEGRVPITAKMVANIITRAGADRVLTMDLHAAQIQGFFDVPVDHLYAAPVLNQHFLEQEYDPNELVVVSPDEGSIKRAVGHKERLGGHLAIVDKRRSSATEVEQHTIIGSSVEGKICLMFDDMISTAGSICGAASLVHASGAKEIHVAATHGIFSGPAIERIKASPIDSIVITDTIPLTPGKMLPNIKVRSVAKFLAEAIKRIHNDQSISAMFRNKK</sequence>
<feature type="domain" description="Ribose-phosphate pyrophosphokinase N-terminal" evidence="13">
    <location>
        <begin position="27"/>
        <end position="143"/>
    </location>
</feature>
<dbReference type="GO" id="GO:0009156">
    <property type="term" value="P:ribonucleoside monophosphate biosynthetic process"/>
    <property type="evidence" value="ECO:0007669"/>
    <property type="project" value="InterPro"/>
</dbReference>
<dbReference type="InterPro" id="IPR037515">
    <property type="entry name" value="Rib-P_diPkinase_bac"/>
</dbReference>
<feature type="binding site" evidence="12">
    <location>
        <position position="244"/>
    </location>
    <ligand>
        <name>D-ribose 5-phosphate</name>
        <dbReference type="ChEBI" id="CHEBI:78346"/>
    </ligand>
</feature>
<feature type="binding site" evidence="12">
    <location>
        <begin position="60"/>
        <end position="62"/>
    </location>
    <ligand>
        <name>ATP</name>
        <dbReference type="ChEBI" id="CHEBI:30616"/>
    </ligand>
</feature>
<evidence type="ECO:0000256" key="6">
    <source>
        <dbReference type="ARBA" id="ARBA00022777"/>
    </source>
</evidence>